<feature type="transmembrane region" description="Helical" evidence="6">
    <location>
        <begin position="17"/>
        <end position="38"/>
    </location>
</feature>
<evidence type="ECO:0000256" key="6">
    <source>
        <dbReference type="SAM" id="Phobius"/>
    </source>
</evidence>
<comment type="similarity">
    <text evidence="5">Belongs to the SAT4 family.</text>
</comment>
<evidence type="ECO:0000259" key="7">
    <source>
        <dbReference type="Pfam" id="PF20684"/>
    </source>
</evidence>
<dbReference type="GO" id="GO:0016020">
    <property type="term" value="C:membrane"/>
    <property type="evidence" value="ECO:0007669"/>
    <property type="project" value="UniProtKB-SubCell"/>
</dbReference>
<evidence type="ECO:0000256" key="4">
    <source>
        <dbReference type="ARBA" id="ARBA00023136"/>
    </source>
</evidence>
<keyword evidence="9" id="KW-1185">Reference proteome</keyword>
<keyword evidence="2 6" id="KW-0812">Transmembrane</keyword>
<evidence type="ECO:0000256" key="5">
    <source>
        <dbReference type="ARBA" id="ARBA00038359"/>
    </source>
</evidence>
<reference evidence="8" key="2">
    <citation type="submission" date="2023-05" db="EMBL/GenBank/DDBJ databases">
        <authorList>
            <consortium name="Lawrence Berkeley National Laboratory"/>
            <person name="Steindorff A."/>
            <person name="Hensen N."/>
            <person name="Bonometti L."/>
            <person name="Westerberg I."/>
            <person name="Brannstrom I.O."/>
            <person name="Guillou S."/>
            <person name="Cros-Aarteil S."/>
            <person name="Calhoun S."/>
            <person name="Haridas S."/>
            <person name="Kuo A."/>
            <person name="Mondo S."/>
            <person name="Pangilinan J."/>
            <person name="Riley R."/>
            <person name="Labutti K."/>
            <person name="Andreopoulos B."/>
            <person name="Lipzen A."/>
            <person name="Chen C."/>
            <person name="Yanf M."/>
            <person name="Daum C."/>
            <person name="Ng V."/>
            <person name="Clum A."/>
            <person name="Ohm R."/>
            <person name="Martin F."/>
            <person name="Silar P."/>
            <person name="Natvig D."/>
            <person name="Lalanne C."/>
            <person name="Gautier V."/>
            <person name="Ament-Velasquez S.L."/>
            <person name="Kruys A."/>
            <person name="Hutchinson M.I."/>
            <person name="Powell A.J."/>
            <person name="Barry K."/>
            <person name="Miller A.N."/>
            <person name="Grigoriev I.V."/>
            <person name="Debuchy R."/>
            <person name="Gladieux P."/>
            <person name="Thoren M.H."/>
            <person name="Johannesson H."/>
        </authorList>
    </citation>
    <scope>NUCLEOTIDE SEQUENCE</scope>
    <source>
        <strain evidence="8">PSN293</strain>
    </source>
</reference>
<reference evidence="8" key="1">
    <citation type="journal article" date="2023" name="Mol. Phylogenet. Evol.">
        <title>Genome-scale phylogeny and comparative genomics of the fungal order Sordariales.</title>
        <authorList>
            <person name="Hensen N."/>
            <person name="Bonometti L."/>
            <person name="Westerberg I."/>
            <person name="Brannstrom I.O."/>
            <person name="Guillou S."/>
            <person name="Cros-Aarteil S."/>
            <person name="Calhoun S."/>
            <person name="Haridas S."/>
            <person name="Kuo A."/>
            <person name="Mondo S."/>
            <person name="Pangilinan J."/>
            <person name="Riley R."/>
            <person name="LaButti K."/>
            <person name="Andreopoulos B."/>
            <person name="Lipzen A."/>
            <person name="Chen C."/>
            <person name="Yan M."/>
            <person name="Daum C."/>
            <person name="Ng V."/>
            <person name="Clum A."/>
            <person name="Steindorff A."/>
            <person name="Ohm R.A."/>
            <person name="Martin F."/>
            <person name="Silar P."/>
            <person name="Natvig D.O."/>
            <person name="Lalanne C."/>
            <person name="Gautier V."/>
            <person name="Ament-Velasquez S.L."/>
            <person name="Kruys A."/>
            <person name="Hutchinson M.I."/>
            <person name="Powell A.J."/>
            <person name="Barry K."/>
            <person name="Miller A.N."/>
            <person name="Grigoriev I.V."/>
            <person name="Debuchy R."/>
            <person name="Gladieux P."/>
            <person name="Hiltunen Thoren M."/>
            <person name="Johannesson H."/>
        </authorList>
    </citation>
    <scope>NUCLEOTIDE SEQUENCE</scope>
    <source>
        <strain evidence="8">PSN293</strain>
    </source>
</reference>
<dbReference type="PANTHER" id="PTHR33048:SF129">
    <property type="entry name" value="INTEGRAL MEMBRANE PROTEIN-RELATED"/>
    <property type="match status" value="1"/>
</dbReference>
<evidence type="ECO:0000256" key="3">
    <source>
        <dbReference type="ARBA" id="ARBA00022989"/>
    </source>
</evidence>
<dbReference type="Pfam" id="PF20684">
    <property type="entry name" value="Fung_rhodopsin"/>
    <property type="match status" value="1"/>
</dbReference>
<feature type="transmembrane region" description="Helical" evidence="6">
    <location>
        <begin position="95"/>
        <end position="116"/>
    </location>
</feature>
<feature type="transmembrane region" description="Helical" evidence="6">
    <location>
        <begin position="128"/>
        <end position="150"/>
    </location>
</feature>
<dbReference type="EMBL" id="MU858181">
    <property type="protein sequence ID" value="KAK4210209.1"/>
    <property type="molecule type" value="Genomic_DNA"/>
</dbReference>
<proteinExistence type="inferred from homology"/>
<feature type="transmembrane region" description="Helical" evidence="6">
    <location>
        <begin position="213"/>
        <end position="235"/>
    </location>
</feature>
<feature type="non-terminal residue" evidence="8">
    <location>
        <position position="277"/>
    </location>
</feature>
<keyword evidence="4 6" id="KW-0472">Membrane</keyword>
<feature type="transmembrane region" description="Helical" evidence="6">
    <location>
        <begin position="180"/>
        <end position="201"/>
    </location>
</feature>
<dbReference type="AlphaFoldDB" id="A0AAN6Y0L1"/>
<organism evidence="8 9">
    <name type="scientific">Rhypophila decipiens</name>
    <dbReference type="NCBI Taxonomy" id="261697"/>
    <lineage>
        <taxon>Eukaryota</taxon>
        <taxon>Fungi</taxon>
        <taxon>Dikarya</taxon>
        <taxon>Ascomycota</taxon>
        <taxon>Pezizomycotina</taxon>
        <taxon>Sordariomycetes</taxon>
        <taxon>Sordariomycetidae</taxon>
        <taxon>Sordariales</taxon>
        <taxon>Naviculisporaceae</taxon>
        <taxon>Rhypophila</taxon>
    </lineage>
</organism>
<feature type="domain" description="Rhodopsin" evidence="7">
    <location>
        <begin position="35"/>
        <end position="276"/>
    </location>
</feature>
<evidence type="ECO:0000256" key="2">
    <source>
        <dbReference type="ARBA" id="ARBA00022692"/>
    </source>
</evidence>
<dbReference type="InterPro" id="IPR049326">
    <property type="entry name" value="Rhodopsin_dom_fungi"/>
</dbReference>
<name>A0AAN6Y0L1_9PEZI</name>
<accession>A0AAN6Y0L1</accession>
<keyword evidence="3 6" id="KW-1133">Transmembrane helix</keyword>
<comment type="caution">
    <text evidence="8">The sequence shown here is derived from an EMBL/GenBank/DDBJ whole genome shotgun (WGS) entry which is preliminary data.</text>
</comment>
<feature type="transmembrane region" description="Helical" evidence="6">
    <location>
        <begin position="255"/>
        <end position="272"/>
    </location>
</feature>
<evidence type="ECO:0000313" key="9">
    <source>
        <dbReference type="Proteomes" id="UP001301769"/>
    </source>
</evidence>
<evidence type="ECO:0000256" key="1">
    <source>
        <dbReference type="ARBA" id="ARBA00004141"/>
    </source>
</evidence>
<dbReference type="PANTHER" id="PTHR33048">
    <property type="entry name" value="PTH11-LIKE INTEGRAL MEMBRANE PROTEIN (AFU_ORTHOLOGUE AFUA_5G11245)"/>
    <property type="match status" value="1"/>
</dbReference>
<dbReference type="Proteomes" id="UP001301769">
    <property type="component" value="Unassembled WGS sequence"/>
</dbReference>
<dbReference type="InterPro" id="IPR052337">
    <property type="entry name" value="SAT4-like"/>
</dbReference>
<gene>
    <name evidence="8" type="ORF">QBC37DRAFT_270304</name>
</gene>
<feature type="transmembrane region" description="Helical" evidence="6">
    <location>
        <begin position="50"/>
        <end position="75"/>
    </location>
</feature>
<comment type="subcellular location">
    <subcellularLocation>
        <location evidence="1">Membrane</location>
        <topology evidence="1">Multi-pass membrane protein</topology>
    </subcellularLocation>
</comment>
<sequence length="277" mass="30487">MDDNGPPPPFEDRGHQIVILSCVLHGVSLPVLFTRIWSRSYPTLRLGWDDWAIMAAAIFDLAQWILILVAVSNGLGRPSYYVPSSQRPTARACLYFANHCSGWVICLAKLSIAYSLSRLRRDSAVWRVFLMGMMVLPVAIAVTTSGFLFASCRPLSAMWEEMTPSSQPDCLPRTLMTKGILATATLTVVTDFVLALLPITFINRIKRSVRERAILAVIMGLGIIASAASICKIVSVSSKRLTGDPLRDGVDVTFWGMLEVELGIIAACVPFIRRTVE</sequence>
<protein>
    <recommendedName>
        <fullName evidence="7">Rhodopsin domain-containing protein</fullName>
    </recommendedName>
</protein>
<evidence type="ECO:0000313" key="8">
    <source>
        <dbReference type="EMBL" id="KAK4210209.1"/>
    </source>
</evidence>